<evidence type="ECO:0000313" key="3">
    <source>
        <dbReference type="Proteomes" id="UP001431019"/>
    </source>
</evidence>
<dbReference type="EMBL" id="JAJITD010000001">
    <property type="protein sequence ID" value="MCC8391231.1"/>
    <property type="molecule type" value="Genomic_DNA"/>
</dbReference>
<feature type="signal peptide" evidence="1">
    <location>
        <begin position="1"/>
        <end position="33"/>
    </location>
</feature>
<dbReference type="Proteomes" id="UP001431019">
    <property type="component" value="Unassembled WGS sequence"/>
</dbReference>
<evidence type="ECO:0000256" key="1">
    <source>
        <dbReference type="SAM" id="SignalP"/>
    </source>
</evidence>
<dbReference type="Gene3D" id="2.120.10.30">
    <property type="entry name" value="TolB, C-terminal domain"/>
    <property type="match status" value="1"/>
</dbReference>
<sequence>MSVRARKTFERVVVAAALALPLLALLAASGSGAGGAVVTPAAGASGSLSYRTSWIGNTWGYGDRRWMQIDVQALAVAPDGDVFTNAPWDESGGELGQYRDGDLVRHGGDSHGWGMMGGDAIALNDDYVYAAQTIVSLGNEEAKHRPTPPEGEVWSGVSRRSRADIREGVPFAGQLKFPGGSRLAFLRIARYAAKTDYAIRGLAADNSRLFVANPLDNRVQVFDARTMQPVAGFAVREPGRIALASDGSLWLIENSRGAAAPHVVHRSRDGARLGELALPSDAVAVDLTVDARGRVLIADNGVRQQILIYSAAPASGTDKASGAMQLTATFGERGGIYAGRAGMPGPRRFNGLTGIGVDHAGNLYVSMNGAGPRPRSAPDTYDGALLESYAPDGRRRFSLQALLFVDGAQFVDGEPPSVYSGSKRFTLDLTRGPGDEWTYAGYTADRFRYPWDPYFHLWLGGQRGMPMVRDVQGHRLLYTTDMYSAYLRIYRFVAGRETAIPAGLFALTHIDGAWPPGQPPHGEWIWRDASGRGDFSAAAFEQSASGGDAPPLRGWWVDSRGDVWQATQTDGIRRFSLQGFDKRGNPVYRYTALREYPMPAPFNHLARLQYSAADDTMYLSGSTPAQPFNQLNWNGAGSRLARYDHWHSATPTLRYLIEWPDVSGSEPSGSEPGGSEPLLISGFALAGDYLFAVEGRRARVRVYDQASGCEVGQLAPGKEVGSTSGWTDVPMPITAHRLASGEYLVFVEEDARGKVLMYRFTPS</sequence>
<keyword evidence="1" id="KW-0732">Signal</keyword>
<accession>A0ABS8JMV7</accession>
<evidence type="ECO:0008006" key="4">
    <source>
        <dbReference type="Google" id="ProtNLM"/>
    </source>
</evidence>
<dbReference type="SUPFAM" id="SSF101898">
    <property type="entry name" value="NHL repeat"/>
    <property type="match status" value="1"/>
</dbReference>
<reference evidence="2 3" key="1">
    <citation type="submission" date="2021-11" db="EMBL/GenBank/DDBJ databases">
        <authorList>
            <person name="Oh E.-T."/>
            <person name="Kim S.-B."/>
        </authorList>
    </citation>
    <scope>NUCLEOTIDE SEQUENCE [LARGE SCALE GENOMIC DNA]</scope>
    <source>
        <strain evidence="2 3">MMS20-SJTR3</strain>
    </source>
</reference>
<organism evidence="2 3">
    <name type="scientific">Paraburkholderia sejongensis</name>
    <dbReference type="NCBI Taxonomy" id="2886946"/>
    <lineage>
        <taxon>Bacteria</taxon>
        <taxon>Pseudomonadati</taxon>
        <taxon>Pseudomonadota</taxon>
        <taxon>Betaproteobacteria</taxon>
        <taxon>Burkholderiales</taxon>
        <taxon>Burkholderiaceae</taxon>
        <taxon>Paraburkholderia</taxon>
    </lineage>
</organism>
<proteinExistence type="predicted"/>
<dbReference type="RefSeq" id="WP_230507489.1">
    <property type="nucleotide sequence ID" value="NZ_JAJITD010000001.1"/>
</dbReference>
<comment type="caution">
    <text evidence="2">The sequence shown here is derived from an EMBL/GenBank/DDBJ whole genome shotgun (WGS) entry which is preliminary data.</text>
</comment>
<dbReference type="SUPFAM" id="SSF50956">
    <property type="entry name" value="Thermostable phytase (3-phytase)"/>
    <property type="match status" value="1"/>
</dbReference>
<feature type="chain" id="PRO_5045168788" description="NHL repeat-containing protein" evidence="1">
    <location>
        <begin position="34"/>
        <end position="763"/>
    </location>
</feature>
<keyword evidence="3" id="KW-1185">Reference proteome</keyword>
<gene>
    <name evidence="2" type="ORF">LJ656_01405</name>
</gene>
<evidence type="ECO:0000313" key="2">
    <source>
        <dbReference type="EMBL" id="MCC8391231.1"/>
    </source>
</evidence>
<dbReference type="InterPro" id="IPR011042">
    <property type="entry name" value="6-blade_b-propeller_TolB-like"/>
</dbReference>
<protein>
    <recommendedName>
        <fullName evidence="4">NHL repeat-containing protein</fullName>
    </recommendedName>
</protein>
<name>A0ABS8JMV7_9BURK</name>